<dbReference type="AlphaFoldDB" id="A0A4R3YMU2"/>
<evidence type="ECO:0008006" key="4">
    <source>
        <dbReference type="Google" id="ProtNLM"/>
    </source>
</evidence>
<evidence type="ECO:0000313" key="2">
    <source>
        <dbReference type="EMBL" id="TCV92153.1"/>
    </source>
</evidence>
<comment type="caution">
    <text evidence="2">The sequence shown here is derived from an EMBL/GenBank/DDBJ whole genome shotgun (WGS) entry which is preliminary data.</text>
</comment>
<accession>A0A4R3YMU2</accession>
<protein>
    <recommendedName>
        <fullName evidence="4">Lipoprotein</fullName>
    </recommendedName>
</protein>
<dbReference type="PROSITE" id="PS51257">
    <property type="entry name" value="PROKAR_LIPOPROTEIN"/>
    <property type="match status" value="1"/>
</dbReference>
<keyword evidence="1" id="KW-0732">Signal</keyword>
<reference evidence="2 3" key="1">
    <citation type="submission" date="2019-03" db="EMBL/GenBank/DDBJ databases">
        <title>Above-ground endophytic microbial communities from plants in different locations in the United States.</title>
        <authorList>
            <person name="Frank C."/>
        </authorList>
    </citation>
    <scope>NUCLEOTIDE SEQUENCE [LARGE SCALE GENOMIC DNA]</scope>
    <source>
        <strain evidence="2 3">LP_13_YM</strain>
    </source>
</reference>
<dbReference type="RefSeq" id="WP_132146469.1">
    <property type="nucleotide sequence ID" value="NZ_SMCS01000008.1"/>
</dbReference>
<dbReference type="Proteomes" id="UP000295645">
    <property type="component" value="Unassembled WGS sequence"/>
</dbReference>
<evidence type="ECO:0000313" key="3">
    <source>
        <dbReference type="Proteomes" id="UP000295645"/>
    </source>
</evidence>
<gene>
    <name evidence="2" type="ORF">EC912_108147</name>
</gene>
<sequence>MKKISLIATTCLALAFAGAACAATNSQDGVSGGNGNGFSGGNGGNSNFSGSNNGFSGGNGNNGSGNSDGFSGGNAIRNAFTYQVMGLGKTESQAFLDMQKNLANECVAVDGAITNIGVGYFTDFSGNPTIHATGSVTCETPTVKVSPIGPVKP</sequence>
<dbReference type="EMBL" id="SMCS01000008">
    <property type="protein sequence ID" value="TCV92153.1"/>
    <property type="molecule type" value="Genomic_DNA"/>
</dbReference>
<name>A0A4R3YMU2_9GAMM</name>
<organism evidence="2 3">
    <name type="scientific">Luteibacter rhizovicinus</name>
    <dbReference type="NCBI Taxonomy" id="242606"/>
    <lineage>
        <taxon>Bacteria</taxon>
        <taxon>Pseudomonadati</taxon>
        <taxon>Pseudomonadota</taxon>
        <taxon>Gammaproteobacteria</taxon>
        <taxon>Lysobacterales</taxon>
        <taxon>Rhodanobacteraceae</taxon>
        <taxon>Luteibacter</taxon>
    </lineage>
</organism>
<keyword evidence="3" id="KW-1185">Reference proteome</keyword>
<feature type="signal peptide" evidence="1">
    <location>
        <begin position="1"/>
        <end position="22"/>
    </location>
</feature>
<evidence type="ECO:0000256" key="1">
    <source>
        <dbReference type="SAM" id="SignalP"/>
    </source>
</evidence>
<feature type="chain" id="PRO_5020515607" description="Lipoprotein" evidence="1">
    <location>
        <begin position="23"/>
        <end position="153"/>
    </location>
</feature>
<proteinExistence type="predicted"/>